<dbReference type="OrthoDB" id="155529at2"/>
<dbReference type="InterPro" id="IPR005135">
    <property type="entry name" value="Endo/exonuclease/phosphatase"/>
</dbReference>
<dbReference type="Gene3D" id="3.60.10.10">
    <property type="entry name" value="Endonuclease/exonuclease/phosphatase"/>
    <property type="match status" value="1"/>
</dbReference>
<keyword evidence="3" id="KW-0540">Nuclease</keyword>
<dbReference type="Proteomes" id="UP000198960">
    <property type="component" value="Unassembled WGS sequence"/>
</dbReference>
<dbReference type="EMBL" id="FOEE01000006">
    <property type="protein sequence ID" value="SEO89763.1"/>
    <property type="molecule type" value="Genomic_DNA"/>
</dbReference>
<dbReference type="PANTHER" id="PTHR14859:SF15">
    <property type="entry name" value="ENDONUCLEASE_EXONUCLEASE_PHOSPHATASE DOMAIN-CONTAINING PROTEIN"/>
    <property type="match status" value="1"/>
</dbReference>
<dbReference type="InterPro" id="IPR036691">
    <property type="entry name" value="Endo/exonu/phosph_ase_sf"/>
</dbReference>
<evidence type="ECO:0000259" key="2">
    <source>
        <dbReference type="Pfam" id="PF03372"/>
    </source>
</evidence>
<keyword evidence="3" id="KW-0378">Hydrolase</keyword>
<dbReference type="GO" id="GO:0004527">
    <property type="term" value="F:exonuclease activity"/>
    <property type="evidence" value="ECO:0007669"/>
    <property type="project" value="UniProtKB-KW"/>
</dbReference>
<evidence type="ECO:0000256" key="1">
    <source>
        <dbReference type="SAM" id="MobiDB-lite"/>
    </source>
</evidence>
<dbReference type="AlphaFoldDB" id="A0A1H8TGW6"/>
<accession>A0A1H8TGW6</accession>
<sequence>MSDAATDSPRPAPGPDQPPIPVRLVTFNTHHGVGTDERHDLARLATVLAAADADLICLQEVDRRFGPRSEDVDQALLLSRALDMHLAWGPAIDEPRRDGGDRRQYGNALLSRLPVLVSDVHRLPGGGEPRSALQTMVELDGGALWVTATHLTTSSAAERAEQVAALAALHTGAMATGVLVGDFNASPDAPELEPLHARFTDAWELAGEKEDRAGWRFWTSGQGLTHPAGAPRRRIDQVWVSEGVGVASARVLDAEGASDHLPLVVDLLVPSGV</sequence>
<organism evidence="3 4">
    <name type="scientific">Trujillonella endophytica</name>
    <dbReference type="NCBI Taxonomy" id="673521"/>
    <lineage>
        <taxon>Bacteria</taxon>
        <taxon>Bacillati</taxon>
        <taxon>Actinomycetota</taxon>
        <taxon>Actinomycetes</taxon>
        <taxon>Geodermatophilales</taxon>
        <taxon>Geodermatophilaceae</taxon>
        <taxon>Trujillonella</taxon>
    </lineage>
</organism>
<protein>
    <submittedName>
        <fullName evidence="3">Metal-dependent hydrolase, endonuclease/exonuclease/phosphatase family</fullName>
    </submittedName>
</protein>
<evidence type="ECO:0000313" key="4">
    <source>
        <dbReference type="Proteomes" id="UP000198960"/>
    </source>
</evidence>
<feature type="domain" description="Endonuclease/exonuclease/phosphatase" evidence="2">
    <location>
        <begin position="25"/>
        <end position="260"/>
    </location>
</feature>
<feature type="region of interest" description="Disordered" evidence="1">
    <location>
        <begin position="1"/>
        <end position="21"/>
    </location>
</feature>
<dbReference type="Pfam" id="PF03372">
    <property type="entry name" value="Exo_endo_phos"/>
    <property type="match status" value="1"/>
</dbReference>
<dbReference type="InterPro" id="IPR051916">
    <property type="entry name" value="GPI-anchor_lipid_remodeler"/>
</dbReference>
<gene>
    <name evidence="3" type="ORF">SAMN05660991_02216</name>
</gene>
<dbReference type="GO" id="GO:0016020">
    <property type="term" value="C:membrane"/>
    <property type="evidence" value="ECO:0007669"/>
    <property type="project" value="GOC"/>
</dbReference>
<feature type="compositionally biased region" description="Pro residues" evidence="1">
    <location>
        <begin position="10"/>
        <end position="21"/>
    </location>
</feature>
<keyword evidence="4" id="KW-1185">Reference proteome</keyword>
<name>A0A1H8TGW6_9ACTN</name>
<evidence type="ECO:0000313" key="3">
    <source>
        <dbReference type="EMBL" id="SEO89763.1"/>
    </source>
</evidence>
<dbReference type="SUPFAM" id="SSF56219">
    <property type="entry name" value="DNase I-like"/>
    <property type="match status" value="1"/>
</dbReference>
<keyword evidence="3" id="KW-0269">Exonuclease</keyword>
<dbReference type="RefSeq" id="WP_091943051.1">
    <property type="nucleotide sequence ID" value="NZ_FOEE01000006.1"/>
</dbReference>
<dbReference type="GO" id="GO:0004519">
    <property type="term" value="F:endonuclease activity"/>
    <property type="evidence" value="ECO:0007669"/>
    <property type="project" value="UniProtKB-KW"/>
</dbReference>
<dbReference type="STRING" id="673521.SAMN05660991_02216"/>
<keyword evidence="3" id="KW-0255">Endonuclease</keyword>
<reference evidence="4" key="1">
    <citation type="submission" date="2016-10" db="EMBL/GenBank/DDBJ databases">
        <authorList>
            <person name="Varghese N."/>
            <person name="Submissions S."/>
        </authorList>
    </citation>
    <scope>NUCLEOTIDE SEQUENCE [LARGE SCALE GENOMIC DNA]</scope>
    <source>
        <strain evidence="4">DSM 45413</strain>
    </source>
</reference>
<dbReference type="GO" id="GO:0006506">
    <property type="term" value="P:GPI anchor biosynthetic process"/>
    <property type="evidence" value="ECO:0007669"/>
    <property type="project" value="TreeGrafter"/>
</dbReference>
<proteinExistence type="predicted"/>
<dbReference type="PANTHER" id="PTHR14859">
    <property type="entry name" value="CALCOFLUOR WHITE HYPERSENSITIVE PROTEIN PRECURSOR"/>
    <property type="match status" value="1"/>
</dbReference>